<dbReference type="AlphaFoldDB" id="A2IAB6"/>
<protein>
    <submittedName>
        <fullName evidence="2">Putative secreted small salivary protein</fullName>
    </submittedName>
</protein>
<organism evidence="2">
    <name type="scientific">Xenopsylla cheopis</name>
    <name type="common">Oriental rat flea</name>
    <name type="synonym">Pulex cheopis</name>
    <dbReference type="NCBI Taxonomy" id="163159"/>
    <lineage>
        <taxon>Eukaryota</taxon>
        <taxon>Metazoa</taxon>
        <taxon>Ecdysozoa</taxon>
        <taxon>Arthropoda</taxon>
        <taxon>Hexapoda</taxon>
        <taxon>Insecta</taxon>
        <taxon>Pterygota</taxon>
        <taxon>Neoptera</taxon>
        <taxon>Endopterygota</taxon>
        <taxon>Siphonaptera</taxon>
        <taxon>Pulicidae</taxon>
        <taxon>Xenopsyllinae</taxon>
        <taxon>Xenopsylla</taxon>
    </lineage>
</organism>
<reference evidence="2" key="1">
    <citation type="journal article" date="2007" name="BMC Genomics">
        <title>An insight into the sialome of the oriental rat flea, Xenopsylla cheopis (Rots).</title>
        <authorList>
            <person name="Andersen J.F."/>
            <person name="Hinnebusch B.J."/>
            <person name="Lucas D.A."/>
            <person name="Conrads T.P."/>
            <person name="Veenstra T.D."/>
            <person name="Pham V.M."/>
            <person name="Ribeiro J.M."/>
        </authorList>
    </citation>
    <scope>NUCLEOTIDE SEQUENCE</scope>
    <source>
        <tissue evidence="2">Salivary gland</tissue>
    </source>
</reference>
<evidence type="ECO:0000256" key="1">
    <source>
        <dbReference type="SAM" id="SignalP"/>
    </source>
</evidence>
<name>A2IAB6_XENCH</name>
<dbReference type="EMBL" id="EF179430">
    <property type="protein sequence ID" value="ABM55436.1"/>
    <property type="molecule type" value="mRNA"/>
</dbReference>
<keyword evidence="1" id="KW-0732">Signal</keyword>
<sequence>MNFKVLLTLLVLALTAFAVNAEREREIDDYTAEPTYYTGDKKK</sequence>
<evidence type="ECO:0000313" key="2">
    <source>
        <dbReference type="EMBL" id="ABM55436.1"/>
    </source>
</evidence>
<feature type="signal peptide" evidence="1">
    <location>
        <begin position="1"/>
        <end position="21"/>
    </location>
</feature>
<accession>A2IAB6</accession>
<feature type="chain" id="PRO_5002644534" evidence="1">
    <location>
        <begin position="22"/>
        <end position="43"/>
    </location>
</feature>
<proteinExistence type="evidence at transcript level"/>